<evidence type="ECO:0000313" key="1">
    <source>
        <dbReference type="EMBL" id="ETM51192.1"/>
    </source>
</evidence>
<reference evidence="1" key="1">
    <citation type="submission" date="2013-11" db="EMBL/GenBank/DDBJ databases">
        <title>The Genome Sequence of Phytophthora parasitica IAC_01/95.</title>
        <authorList>
            <consortium name="The Broad Institute Genomics Platform"/>
            <person name="Russ C."/>
            <person name="Tyler B."/>
            <person name="Panabieres F."/>
            <person name="Shan W."/>
            <person name="Tripathy S."/>
            <person name="Grunwald N."/>
            <person name="Machado M."/>
            <person name="Johnson C.S."/>
            <person name="Arredondo F."/>
            <person name="Hong C."/>
            <person name="Coffey M."/>
            <person name="Young S.K."/>
            <person name="Zeng Q."/>
            <person name="Gargeya S."/>
            <person name="Fitzgerald M."/>
            <person name="Abouelleil A."/>
            <person name="Alvarado L."/>
            <person name="Chapman S.B."/>
            <person name="Gainer-Dewar J."/>
            <person name="Goldberg J."/>
            <person name="Griggs A."/>
            <person name="Gujja S."/>
            <person name="Hansen M."/>
            <person name="Howarth C."/>
            <person name="Imamovic A."/>
            <person name="Ireland A."/>
            <person name="Larimer J."/>
            <person name="McCowan C."/>
            <person name="Murphy C."/>
            <person name="Pearson M."/>
            <person name="Poon T.W."/>
            <person name="Priest M."/>
            <person name="Roberts A."/>
            <person name="Saif S."/>
            <person name="Shea T."/>
            <person name="Sykes S."/>
            <person name="Wortman J."/>
            <person name="Nusbaum C."/>
            <person name="Birren B."/>
        </authorList>
    </citation>
    <scope>NUCLEOTIDE SEQUENCE [LARGE SCALE GENOMIC DNA]</scope>
    <source>
        <strain evidence="1">IAC_01/95</strain>
    </source>
</reference>
<gene>
    <name evidence="1" type="ORF">L914_04906</name>
</gene>
<dbReference type="AlphaFoldDB" id="W2NRC9"/>
<accession>W2NRC9</accession>
<dbReference type="Proteomes" id="UP000054532">
    <property type="component" value="Unassembled WGS sequence"/>
</dbReference>
<name>W2NRC9_PHYNI</name>
<proteinExistence type="predicted"/>
<organism evidence="1">
    <name type="scientific">Phytophthora nicotianae</name>
    <name type="common">Potato buckeye rot agent</name>
    <name type="synonym">Phytophthora parasitica</name>
    <dbReference type="NCBI Taxonomy" id="4792"/>
    <lineage>
        <taxon>Eukaryota</taxon>
        <taxon>Sar</taxon>
        <taxon>Stramenopiles</taxon>
        <taxon>Oomycota</taxon>
        <taxon>Peronosporomycetes</taxon>
        <taxon>Peronosporales</taxon>
        <taxon>Peronosporaceae</taxon>
        <taxon>Phytophthora</taxon>
    </lineage>
</organism>
<dbReference type="EMBL" id="KI691846">
    <property type="protein sequence ID" value="ETM51192.1"/>
    <property type="molecule type" value="Genomic_DNA"/>
</dbReference>
<sequence>MASQFGHVKANVPLVQCTGGAVVIVDQPRWISFFFGGEKLLHPASCRLQLPL</sequence>
<protein>
    <submittedName>
        <fullName evidence="1">Uncharacterized protein</fullName>
    </submittedName>
</protein>